<sequence length="71" mass="9034">MQGNYITNFLESEEIIWEGVIENDNRIELHTKMKQKPHWELWRQEISLHYCRPKRKKNIRYFRRLKTREFK</sequence>
<dbReference type="EMBL" id="FQUR01000013">
    <property type="protein sequence ID" value="SHF05193.1"/>
    <property type="molecule type" value="Genomic_DNA"/>
</dbReference>
<dbReference type="AlphaFoldDB" id="A0A1M4YHT1"/>
<gene>
    <name evidence="1" type="ORF">SAMN02745195_01739</name>
</gene>
<reference evidence="2" key="1">
    <citation type="submission" date="2016-11" db="EMBL/GenBank/DDBJ databases">
        <authorList>
            <person name="Varghese N."/>
            <person name="Submissions S."/>
        </authorList>
    </citation>
    <scope>NUCLEOTIDE SEQUENCE [LARGE SCALE GENOMIC DNA]</scope>
    <source>
        <strain evidence="2">DSM 18761</strain>
    </source>
</reference>
<evidence type="ECO:0000313" key="1">
    <source>
        <dbReference type="EMBL" id="SHF05193.1"/>
    </source>
</evidence>
<proteinExistence type="predicted"/>
<protein>
    <submittedName>
        <fullName evidence="1">Uncharacterized protein</fullName>
    </submittedName>
</protein>
<evidence type="ECO:0000313" key="2">
    <source>
        <dbReference type="Proteomes" id="UP000184127"/>
    </source>
</evidence>
<dbReference type="Proteomes" id="UP000184127">
    <property type="component" value="Unassembled WGS sequence"/>
</dbReference>
<keyword evidence="2" id="KW-1185">Reference proteome</keyword>
<accession>A0A1M4YHT1</accession>
<name>A0A1M4YHT1_9THEO</name>
<organism evidence="1 2">
    <name type="scientific">Thermoanaerobacter uzonensis DSM 18761</name>
    <dbReference type="NCBI Taxonomy" id="1123369"/>
    <lineage>
        <taxon>Bacteria</taxon>
        <taxon>Bacillati</taxon>
        <taxon>Bacillota</taxon>
        <taxon>Clostridia</taxon>
        <taxon>Thermoanaerobacterales</taxon>
        <taxon>Thermoanaerobacteraceae</taxon>
        <taxon>Thermoanaerobacter</taxon>
    </lineage>
</organism>